<dbReference type="GO" id="GO:0006006">
    <property type="term" value="P:glucose metabolic process"/>
    <property type="evidence" value="ECO:0007669"/>
    <property type="project" value="TreeGrafter"/>
</dbReference>
<gene>
    <name evidence="4" type="ORF">L2422_05305</name>
</gene>
<comment type="similarity">
    <text evidence="1">Belongs to the aldose epimerase family.</text>
</comment>
<dbReference type="GO" id="GO:0033499">
    <property type="term" value="P:galactose catabolic process via UDP-galactose, Leloir pathway"/>
    <property type="evidence" value="ECO:0007669"/>
    <property type="project" value="TreeGrafter"/>
</dbReference>
<reference evidence="4" key="1">
    <citation type="submission" date="2022-01" db="EMBL/GenBank/DDBJ databases">
        <title>VMRC isolate genome collection.</title>
        <authorList>
            <person name="France M."/>
            <person name="Rutt L."/>
            <person name="Humphrys M."/>
            <person name="Ravel J."/>
        </authorList>
    </citation>
    <scope>NUCLEOTIDE SEQUENCE</scope>
    <source>
        <strain evidence="4">C0127B5</strain>
    </source>
</reference>
<accession>A0AAP3GY08</accession>
<dbReference type="PANTHER" id="PTHR10091">
    <property type="entry name" value="ALDOSE-1-EPIMERASE"/>
    <property type="match status" value="1"/>
</dbReference>
<proteinExistence type="inferred from homology"/>
<dbReference type="InterPro" id="IPR014718">
    <property type="entry name" value="GH-type_carb-bd"/>
</dbReference>
<dbReference type="InterPro" id="IPR047215">
    <property type="entry name" value="Galactose_mutarotase-like"/>
</dbReference>
<keyword evidence="3" id="KW-0119">Carbohydrate metabolism</keyword>
<dbReference type="GO" id="GO:0030246">
    <property type="term" value="F:carbohydrate binding"/>
    <property type="evidence" value="ECO:0007669"/>
    <property type="project" value="InterPro"/>
</dbReference>
<dbReference type="GeneID" id="97459880"/>
<name>A0AAP3GY08_9LACO</name>
<protein>
    <submittedName>
        <fullName evidence="4">Galactose mutarotase</fullName>
    </submittedName>
</protein>
<dbReference type="CDD" id="cd09019">
    <property type="entry name" value="galactose_mutarotase_like"/>
    <property type="match status" value="1"/>
</dbReference>
<dbReference type="AlphaFoldDB" id="A0AAP3GY08"/>
<dbReference type="RefSeq" id="WP_006587049.1">
    <property type="nucleotide sequence ID" value="NZ_CABMGH010000002.1"/>
</dbReference>
<keyword evidence="2" id="KW-0413">Isomerase</keyword>
<evidence type="ECO:0000313" key="5">
    <source>
        <dbReference type="Proteomes" id="UP001213015"/>
    </source>
</evidence>
<dbReference type="GO" id="GO:0004034">
    <property type="term" value="F:aldose 1-epimerase activity"/>
    <property type="evidence" value="ECO:0007669"/>
    <property type="project" value="TreeGrafter"/>
</dbReference>
<evidence type="ECO:0000256" key="2">
    <source>
        <dbReference type="ARBA" id="ARBA00023235"/>
    </source>
</evidence>
<dbReference type="InterPro" id="IPR011013">
    <property type="entry name" value="Gal_mutarotase_sf_dom"/>
</dbReference>
<evidence type="ECO:0000256" key="1">
    <source>
        <dbReference type="ARBA" id="ARBA00006206"/>
    </source>
</evidence>
<dbReference type="Gene3D" id="2.70.98.10">
    <property type="match status" value="1"/>
</dbReference>
<dbReference type="InterPro" id="IPR008183">
    <property type="entry name" value="Aldose_1/G6P_1-epimerase"/>
</dbReference>
<sequence length="336" mass="37737">MDIKVEKYGQYCEQNLYEFTLVNDQGLVVKLLNYGATLEQVLMPGQAGLQNLVLSLPGRLDYSKERNFLGGTVGRVVGRIRGHIWHCGSKDVVLAMNEGKNHIHGGNDGLDQQVYNFRINKSPEKIEVIFTFLDSAGHNSYPGNLKLEVKYILNNDNQLKYQIRAKSDETTLFNPTNHTYFALDQPNNIFDTTLTIAADYFKPLDKEHLPYEGWLSVDNTVFDFRKGQKLANVINSTDKQIISEGGLNHPFLLTNGDKFAAKLETKNHRVTMTTTAPSMVVYTANHFDGTGVAKNIDKFAGIALECQYPPVSGNDLSAITLLAGEDFYLENIWNFE</sequence>
<comment type="caution">
    <text evidence="4">The sequence shown here is derived from an EMBL/GenBank/DDBJ whole genome shotgun (WGS) entry which is preliminary data.</text>
</comment>
<evidence type="ECO:0000313" key="4">
    <source>
        <dbReference type="EMBL" id="MCZ3844936.1"/>
    </source>
</evidence>
<dbReference type="EMBL" id="JAKHLF010000007">
    <property type="protein sequence ID" value="MCZ3844936.1"/>
    <property type="molecule type" value="Genomic_DNA"/>
</dbReference>
<dbReference type="SUPFAM" id="SSF74650">
    <property type="entry name" value="Galactose mutarotase-like"/>
    <property type="match status" value="1"/>
</dbReference>
<evidence type="ECO:0000256" key="3">
    <source>
        <dbReference type="ARBA" id="ARBA00023277"/>
    </source>
</evidence>
<dbReference type="PANTHER" id="PTHR10091:SF0">
    <property type="entry name" value="GALACTOSE MUTAROTASE"/>
    <property type="match status" value="1"/>
</dbReference>
<organism evidence="4 5">
    <name type="scientific">Lactobacillus mulieris</name>
    <dbReference type="NCBI Taxonomy" id="2508708"/>
    <lineage>
        <taxon>Bacteria</taxon>
        <taxon>Bacillati</taxon>
        <taxon>Bacillota</taxon>
        <taxon>Bacilli</taxon>
        <taxon>Lactobacillales</taxon>
        <taxon>Lactobacillaceae</taxon>
        <taxon>Lactobacillus</taxon>
    </lineage>
</organism>
<dbReference type="Pfam" id="PF01263">
    <property type="entry name" value="Aldose_epim"/>
    <property type="match status" value="1"/>
</dbReference>
<dbReference type="Proteomes" id="UP001213015">
    <property type="component" value="Unassembled WGS sequence"/>
</dbReference>